<dbReference type="InterPro" id="IPR027443">
    <property type="entry name" value="IPNS-like_sf"/>
</dbReference>
<keyword evidence="1" id="KW-0408">Iron</keyword>
<dbReference type="PROSITE" id="PS51471">
    <property type="entry name" value="FE2OG_OXY"/>
    <property type="match status" value="1"/>
</dbReference>
<dbReference type="InterPro" id="IPR044861">
    <property type="entry name" value="IPNS-like_FE2OG_OXY"/>
</dbReference>
<dbReference type="Gene3D" id="2.60.120.330">
    <property type="entry name" value="B-lactam Antibiotic, Isopenicillin N Synthase, Chain"/>
    <property type="match status" value="1"/>
</dbReference>
<evidence type="ECO:0000256" key="1">
    <source>
        <dbReference type="RuleBase" id="RU003682"/>
    </source>
</evidence>
<gene>
    <name evidence="3" type="ORF">PsYK624_056150</name>
</gene>
<name>A0A9P3G740_9APHY</name>
<dbReference type="GO" id="GO:0046872">
    <property type="term" value="F:metal ion binding"/>
    <property type="evidence" value="ECO:0007669"/>
    <property type="project" value="UniProtKB-KW"/>
</dbReference>
<dbReference type="EMBL" id="BPQB01000013">
    <property type="protein sequence ID" value="GJE89513.1"/>
    <property type="molecule type" value="Genomic_DNA"/>
</dbReference>
<comment type="caution">
    <text evidence="3">The sequence shown here is derived from an EMBL/GenBank/DDBJ whole genome shotgun (WGS) entry which is preliminary data.</text>
</comment>
<dbReference type="InterPro" id="IPR026992">
    <property type="entry name" value="DIOX_N"/>
</dbReference>
<dbReference type="SUPFAM" id="SSF51197">
    <property type="entry name" value="Clavaminate synthase-like"/>
    <property type="match status" value="1"/>
</dbReference>
<proteinExistence type="inferred from homology"/>
<evidence type="ECO:0000313" key="3">
    <source>
        <dbReference type="EMBL" id="GJE89513.1"/>
    </source>
</evidence>
<feature type="domain" description="Fe2OG dioxygenase" evidence="2">
    <location>
        <begin position="178"/>
        <end position="286"/>
    </location>
</feature>
<organism evidence="3 4">
    <name type="scientific">Phanerochaete sordida</name>
    <dbReference type="NCBI Taxonomy" id="48140"/>
    <lineage>
        <taxon>Eukaryota</taxon>
        <taxon>Fungi</taxon>
        <taxon>Dikarya</taxon>
        <taxon>Basidiomycota</taxon>
        <taxon>Agaricomycotina</taxon>
        <taxon>Agaricomycetes</taxon>
        <taxon>Polyporales</taxon>
        <taxon>Phanerochaetaceae</taxon>
        <taxon>Phanerochaete</taxon>
    </lineage>
</organism>
<dbReference type="Proteomes" id="UP000703269">
    <property type="component" value="Unassembled WGS sequence"/>
</dbReference>
<comment type="similarity">
    <text evidence="1">Belongs to the iron/ascorbate-dependent oxidoreductase family.</text>
</comment>
<reference evidence="3 4" key="1">
    <citation type="submission" date="2021-08" db="EMBL/GenBank/DDBJ databases">
        <title>Draft Genome Sequence of Phanerochaete sordida strain YK-624.</title>
        <authorList>
            <person name="Mori T."/>
            <person name="Dohra H."/>
            <person name="Suzuki T."/>
            <person name="Kawagishi H."/>
            <person name="Hirai H."/>
        </authorList>
    </citation>
    <scope>NUCLEOTIDE SEQUENCE [LARGE SCALE GENOMIC DNA]</scope>
    <source>
        <strain evidence="3 4">YK-624</strain>
    </source>
</reference>
<dbReference type="Pfam" id="PF14226">
    <property type="entry name" value="DIOX_N"/>
    <property type="match status" value="1"/>
</dbReference>
<keyword evidence="1" id="KW-0560">Oxidoreductase</keyword>
<evidence type="ECO:0000259" key="2">
    <source>
        <dbReference type="PROSITE" id="PS51471"/>
    </source>
</evidence>
<keyword evidence="4" id="KW-1185">Reference proteome</keyword>
<sequence>MPGLTAPLSASTVPFPGDVPTHPLLVIDHSLIQAHDPEELDRLWEAATQLGFWYLKNHGLDEEVARMFDVCAEAMDLPLEEKMRFEIGDDGNLFGYKARGTIATDKNGTRDNVEFLDIAQDDAFSWPVVTHRTYPSVVTTHMADTFTPFMRKSAAVNAIFLTVFETRLGLPAGTFAALHDPARPNGGEARCIRTPPHQNSAGVGAHTDFGSLAIVNNRLGGLQVMPPGTDQWLYIKPVPGYAICNIGDTLAIFSAGILRSNVHRVMPPPGAQSQFPRYSVSFFTRPGSDIRLRALCEESSLIAEAAAKAPEGLYDPGVTAREWLMRRVRNLRRKNREGWLDSQGTEHEGAKGH</sequence>
<keyword evidence="1" id="KW-0479">Metal-binding</keyword>
<dbReference type="InterPro" id="IPR005123">
    <property type="entry name" value="Oxoglu/Fe-dep_dioxygenase_dom"/>
</dbReference>
<dbReference type="Pfam" id="PF03171">
    <property type="entry name" value="2OG-FeII_Oxy"/>
    <property type="match status" value="1"/>
</dbReference>
<evidence type="ECO:0000313" key="4">
    <source>
        <dbReference type="Proteomes" id="UP000703269"/>
    </source>
</evidence>
<dbReference type="InterPro" id="IPR050231">
    <property type="entry name" value="Iron_ascorbate_oxido_reductase"/>
</dbReference>
<protein>
    <submittedName>
        <fullName evidence="3">Clavaminate synthase-like protein</fullName>
    </submittedName>
</protein>
<dbReference type="PANTHER" id="PTHR47990">
    <property type="entry name" value="2-OXOGLUTARATE (2OG) AND FE(II)-DEPENDENT OXYGENASE SUPERFAMILY PROTEIN-RELATED"/>
    <property type="match status" value="1"/>
</dbReference>
<dbReference type="AlphaFoldDB" id="A0A9P3G740"/>
<accession>A0A9P3G740</accession>
<dbReference type="GO" id="GO:0016491">
    <property type="term" value="F:oxidoreductase activity"/>
    <property type="evidence" value="ECO:0007669"/>
    <property type="project" value="UniProtKB-KW"/>
</dbReference>
<dbReference type="OrthoDB" id="406156at2759"/>